<proteinExistence type="predicted"/>
<name>A0A0B6AIV5_PRIM2</name>
<protein>
    <submittedName>
        <fullName evidence="1">Uncharacterized protein</fullName>
    </submittedName>
</protein>
<reference evidence="1 2" key="1">
    <citation type="journal article" date="2015" name="Genome Announc.">
        <title>Complete genome sequences for 35 biothreat assay-relevant bacillus species.</title>
        <authorList>
            <person name="Johnson S.L."/>
            <person name="Daligault H.E."/>
            <person name="Davenport K.W."/>
            <person name="Jaissle J."/>
            <person name="Frey K.G."/>
            <person name="Ladner J.T."/>
            <person name="Broomall S.M."/>
            <person name="Bishop-Lilly K.A."/>
            <person name="Bruce D.C."/>
            <person name="Gibbons H.S."/>
            <person name="Coyne S.R."/>
            <person name="Lo C.C."/>
            <person name="Meincke L."/>
            <person name="Munk A.C."/>
            <person name="Koroleva G.I."/>
            <person name="Rosenzweig C.N."/>
            <person name="Palacios G.F."/>
            <person name="Redden C.L."/>
            <person name="Minogue T.D."/>
            <person name="Chain P.S."/>
        </authorList>
    </citation>
    <scope>NUCLEOTIDE SEQUENCE [LARGE SCALE GENOMIC DNA]</scope>
    <source>
        <strain evidence="2">ATCC 14581 / DSM 32 / JCM 2506 / NBRC 15308 / NCIMB 9376 / NCTC 10342 / NRRL B-14308 / VKM B-512</strain>
    </source>
</reference>
<dbReference type="Proteomes" id="UP000031829">
    <property type="component" value="Chromosome"/>
</dbReference>
<evidence type="ECO:0000313" key="1">
    <source>
        <dbReference type="EMBL" id="AJI23426.1"/>
    </source>
</evidence>
<accession>A0A0B6AIV5</accession>
<sequence length="50" mass="5792">MAGDKIQTSYFSGEQGRIDFYIFRIRMFAFVFHQHVPDETIEVKAAPAPK</sequence>
<dbReference type="AlphaFoldDB" id="A0A0B6AIV5"/>
<organism evidence="1 2">
    <name type="scientific">Priestia megaterium (strain ATCC 14581 / DSM 32 / CCUG 1817 / JCM 2506 / NBRC 15308 / NCIMB 9376 / NCTC 10342 / NRRL B-14308 / VKM B-512 / Ford 19)</name>
    <name type="common">Bacillus megaterium</name>
    <dbReference type="NCBI Taxonomy" id="1348623"/>
    <lineage>
        <taxon>Bacteria</taxon>
        <taxon>Bacillati</taxon>
        <taxon>Bacillota</taxon>
        <taxon>Bacilli</taxon>
        <taxon>Bacillales</taxon>
        <taxon>Bacillaceae</taxon>
        <taxon>Priestia</taxon>
    </lineage>
</organism>
<gene>
    <name evidence="1" type="ORF">BG04_677</name>
</gene>
<dbReference type="KEGG" id="bmeg:BG04_677"/>
<dbReference type="EMBL" id="CP009920">
    <property type="protein sequence ID" value="AJI23426.1"/>
    <property type="molecule type" value="Genomic_DNA"/>
</dbReference>
<dbReference type="HOGENOM" id="CLU_3114636_0_0_9"/>
<evidence type="ECO:0000313" key="2">
    <source>
        <dbReference type="Proteomes" id="UP000031829"/>
    </source>
</evidence>